<feature type="domain" description="Fascin-like" evidence="7">
    <location>
        <begin position="207"/>
        <end position="302"/>
    </location>
</feature>
<gene>
    <name evidence="8" type="ORF">BpHYR1_035181</name>
</gene>
<evidence type="ECO:0000256" key="3">
    <source>
        <dbReference type="ARBA" id="ARBA00022490"/>
    </source>
</evidence>
<evidence type="ECO:0000256" key="5">
    <source>
        <dbReference type="ARBA" id="ARBA00023212"/>
    </source>
</evidence>
<dbReference type="PANTHER" id="PTHR10551:SF9">
    <property type="entry name" value="FASCIN-2"/>
    <property type="match status" value="1"/>
</dbReference>
<accession>A0A3M7T9K6</accession>
<dbReference type="GO" id="GO:0051015">
    <property type="term" value="F:actin filament binding"/>
    <property type="evidence" value="ECO:0007669"/>
    <property type="project" value="InterPro"/>
</dbReference>
<dbReference type="FunFam" id="2.80.10.50:FF:000015">
    <property type="entry name" value="Fascin"/>
    <property type="match status" value="1"/>
</dbReference>
<evidence type="ECO:0000256" key="1">
    <source>
        <dbReference type="ARBA" id="ARBA00004245"/>
    </source>
</evidence>
<dbReference type="GO" id="GO:0051017">
    <property type="term" value="P:actin filament bundle assembly"/>
    <property type="evidence" value="ECO:0007669"/>
    <property type="project" value="TreeGrafter"/>
</dbReference>
<keyword evidence="9" id="KW-1185">Reference proteome</keyword>
<organism evidence="8 9">
    <name type="scientific">Brachionus plicatilis</name>
    <name type="common">Marine rotifer</name>
    <name type="synonym">Brachionus muelleri</name>
    <dbReference type="NCBI Taxonomy" id="10195"/>
    <lineage>
        <taxon>Eukaryota</taxon>
        <taxon>Metazoa</taxon>
        <taxon>Spiralia</taxon>
        <taxon>Gnathifera</taxon>
        <taxon>Rotifera</taxon>
        <taxon>Eurotatoria</taxon>
        <taxon>Monogononta</taxon>
        <taxon>Pseudotrocha</taxon>
        <taxon>Ploima</taxon>
        <taxon>Brachionidae</taxon>
        <taxon>Brachionus</taxon>
    </lineage>
</organism>
<comment type="similarity">
    <text evidence="2">Belongs to the fascin family.</text>
</comment>
<feature type="domain" description="Fascin-like" evidence="7">
    <location>
        <begin position="447"/>
        <end position="545"/>
    </location>
</feature>
<feature type="compositionally biased region" description="Low complexity" evidence="6">
    <location>
        <begin position="29"/>
        <end position="42"/>
    </location>
</feature>
<comment type="subcellular location">
    <subcellularLocation>
        <location evidence="1">Cytoplasm</location>
        <location evidence="1">Cytoskeleton</location>
    </subcellularLocation>
</comment>
<evidence type="ECO:0000256" key="4">
    <source>
        <dbReference type="ARBA" id="ARBA00023203"/>
    </source>
</evidence>
<protein>
    <submittedName>
        <fullName evidence="8">Singed</fullName>
    </submittedName>
</protein>
<dbReference type="STRING" id="10195.A0A3M7T9K6"/>
<dbReference type="InterPro" id="IPR022768">
    <property type="entry name" value="Fascin-like_dom"/>
</dbReference>
<dbReference type="FunFam" id="2.80.10.50:FF:000008">
    <property type="entry name" value="Fascin"/>
    <property type="match status" value="1"/>
</dbReference>
<evidence type="ECO:0000256" key="2">
    <source>
        <dbReference type="ARBA" id="ARBA00007415"/>
    </source>
</evidence>
<feature type="domain" description="Fascin-like" evidence="7">
    <location>
        <begin position="315"/>
        <end position="424"/>
    </location>
</feature>
<dbReference type="GO" id="GO:0007163">
    <property type="term" value="P:establishment or maintenance of cell polarity"/>
    <property type="evidence" value="ECO:0007669"/>
    <property type="project" value="TreeGrafter"/>
</dbReference>
<dbReference type="FunFam" id="2.80.10.50:FF:000010">
    <property type="entry name" value="Fascin"/>
    <property type="match status" value="1"/>
</dbReference>
<keyword evidence="5" id="KW-0206">Cytoskeleton</keyword>
<feature type="region of interest" description="Disordered" evidence="6">
    <location>
        <begin position="1"/>
        <end position="42"/>
    </location>
</feature>
<dbReference type="GO" id="GO:0005737">
    <property type="term" value="C:cytoplasm"/>
    <property type="evidence" value="ECO:0007669"/>
    <property type="project" value="TreeGrafter"/>
</dbReference>
<dbReference type="PIRSF" id="PIRSF005682">
    <property type="entry name" value="Fascin"/>
    <property type="match status" value="1"/>
</dbReference>
<dbReference type="InterPro" id="IPR008999">
    <property type="entry name" value="Actin-crosslinking"/>
</dbReference>
<dbReference type="CDD" id="cd23334">
    <property type="entry name" value="beta-trefoil_FSCN_rpt1"/>
    <property type="match status" value="1"/>
</dbReference>
<comment type="caution">
    <text evidence="8">The sequence shown here is derived from an EMBL/GenBank/DDBJ whole genome shotgun (WGS) entry which is preliminary data.</text>
</comment>
<dbReference type="Pfam" id="PF06268">
    <property type="entry name" value="Fascin"/>
    <property type="match status" value="4"/>
</dbReference>
<proteinExistence type="inferred from homology"/>
<reference evidence="8 9" key="1">
    <citation type="journal article" date="2018" name="Sci. Rep.">
        <title>Genomic signatures of local adaptation to the degree of environmental predictability in rotifers.</title>
        <authorList>
            <person name="Franch-Gras L."/>
            <person name="Hahn C."/>
            <person name="Garcia-Roger E.M."/>
            <person name="Carmona M.J."/>
            <person name="Serra M."/>
            <person name="Gomez A."/>
        </authorList>
    </citation>
    <scope>NUCLEOTIDE SEQUENCE [LARGE SCALE GENOMIC DNA]</scope>
    <source>
        <strain evidence="8">HYR1</strain>
    </source>
</reference>
<dbReference type="Proteomes" id="UP000276133">
    <property type="component" value="Unassembled WGS sequence"/>
</dbReference>
<evidence type="ECO:0000313" key="8">
    <source>
        <dbReference type="EMBL" id="RNA44588.1"/>
    </source>
</evidence>
<evidence type="ECO:0000259" key="7">
    <source>
        <dbReference type="Pfam" id="PF06268"/>
    </source>
</evidence>
<dbReference type="InterPro" id="IPR010431">
    <property type="entry name" value="Fascin"/>
</dbReference>
<dbReference type="CDD" id="cd23351">
    <property type="entry name" value="beta-trefoil_singed_rpt2"/>
    <property type="match status" value="1"/>
</dbReference>
<dbReference type="EMBL" id="REGN01000082">
    <property type="protein sequence ID" value="RNA44588.1"/>
    <property type="molecule type" value="Genomic_DNA"/>
</dbReference>
<dbReference type="InterPro" id="IPR024703">
    <property type="entry name" value="Fascin_metazoans"/>
</dbReference>
<keyword evidence="3" id="KW-0963">Cytoplasm</keyword>
<dbReference type="AlphaFoldDB" id="A0A3M7T9K6"/>
<feature type="domain" description="Fascin-like" evidence="7">
    <location>
        <begin position="79"/>
        <end position="179"/>
    </location>
</feature>
<dbReference type="GO" id="GO:0016477">
    <property type="term" value="P:cell migration"/>
    <property type="evidence" value="ECO:0007669"/>
    <property type="project" value="TreeGrafter"/>
</dbReference>
<dbReference type="OrthoDB" id="10259868at2759"/>
<evidence type="ECO:0000313" key="9">
    <source>
        <dbReference type="Proteomes" id="UP000276133"/>
    </source>
</evidence>
<dbReference type="GO" id="GO:0030674">
    <property type="term" value="F:protein-macromolecule adaptor activity"/>
    <property type="evidence" value="ECO:0007669"/>
    <property type="project" value="InterPro"/>
</dbReference>
<dbReference type="CDD" id="cd23336">
    <property type="entry name" value="beta-trefoil_FSCN_rpt3"/>
    <property type="match status" value="1"/>
</dbReference>
<dbReference type="CDD" id="cd23337">
    <property type="entry name" value="beta-trefoil_FSCN_rpt4"/>
    <property type="match status" value="1"/>
</dbReference>
<name>A0A3M7T9K6_BRAPC</name>
<sequence>MASRIMTMPAPHSASSKFSPNNSNLMVASTSSHSSGSSSNFDNDSSSSRSSFNFHAHSPNNMGYGLAKWTIGLMNCDGKYLTAENFGFKVNATGNTLRKKQKWLIEQDNDEFVYLSSPLQCYLSTDKYGKISCDKQTPDNECKFYLESNNNGKLAFKSVAHGYYFAGTGDRLHCFSKSPEWWIVHLAIHPQINLRHALRKRYARMEDDEIHVDELIPWGSDSLITIEFRDEKYAIRTSNGMYLNRDGKLVPLPSEDTLFNVEFHKGCVAFKHKNGKYLTAVGPQGIITARSKCVTKDELFTFDPNHVQVSLVAHNGKLVSVKQGVDVSANQGEIADSETFQLEEDSVNEKWSFRTNKNKYWKLDSNNGIQSTGESKESACLFDLIWVKTGHVVLRASNGKFVSAAATGHMRATSDTVTDLEVFRLSLVNRPILVLKCDYGLVGYKNKANYKLECNKSQFNVVMLEESDDLNGSYCLKGSHGLYWDIGIDNTLSANSQIPTKFSIEMLPNNRMLIKGPNGCYLKGEQSGNLTSNVQDPKLATQWEF</sequence>
<dbReference type="PANTHER" id="PTHR10551">
    <property type="entry name" value="FASCIN"/>
    <property type="match status" value="1"/>
</dbReference>
<feature type="compositionally biased region" description="Polar residues" evidence="6">
    <location>
        <begin position="13"/>
        <end position="28"/>
    </location>
</feature>
<keyword evidence="4" id="KW-0009">Actin-binding</keyword>
<evidence type="ECO:0000256" key="6">
    <source>
        <dbReference type="SAM" id="MobiDB-lite"/>
    </source>
</evidence>
<dbReference type="GO" id="GO:0015629">
    <property type="term" value="C:actin cytoskeleton"/>
    <property type="evidence" value="ECO:0007669"/>
    <property type="project" value="TreeGrafter"/>
</dbReference>
<dbReference type="SUPFAM" id="SSF50405">
    <property type="entry name" value="Actin-crosslinking proteins"/>
    <property type="match status" value="4"/>
</dbReference>
<dbReference type="Gene3D" id="2.80.10.50">
    <property type="match status" value="4"/>
</dbReference>